<keyword evidence="4" id="KW-1185">Reference proteome</keyword>
<evidence type="ECO:0000313" key="4">
    <source>
        <dbReference type="Proteomes" id="UP000070720"/>
    </source>
</evidence>
<reference evidence="3" key="5">
    <citation type="submission" date="2017-01" db="UniProtKB">
        <authorList>
            <consortium name="EnsemblFungi"/>
        </authorList>
    </citation>
    <scope>IDENTIFICATION</scope>
    <source>
        <strain evidence="3">PH-1 / ATCC MYA-4620 / FGSC 9075 / NRRL 31084</strain>
    </source>
</reference>
<name>A0A0E0SHB6_GIBZE</name>
<gene>
    <name evidence="3" type="primary">FG06341.1</name>
    <name evidence="2" type="ORF">FGRAMPH1_01T20075</name>
</gene>
<reference evidence="3 4" key="2">
    <citation type="journal article" date="2010" name="Nature">
        <title>Comparative genomics reveals mobile pathogenicity chromosomes in Fusarium.</title>
        <authorList>
            <person name="Ma L.J."/>
            <person name="van der Does H.C."/>
            <person name="Borkovich K.A."/>
            <person name="Coleman J.J."/>
            <person name="Daboussi M.J."/>
            <person name="Di Pietro A."/>
            <person name="Dufresne M."/>
            <person name="Freitag M."/>
            <person name="Grabherr M."/>
            <person name="Henrissat B."/>
            <person name="Houterman P.M."/>
            <person name="Kang S."/>
            <person name="Shim W.B."/>
            <person name="Woloshuk C."/>
            <person name="Xie X."/>
            <person name="Xu J.R."/>
            <person name="Antoniw J."/>
            <person name="Baker S.E."/>
            <person name="Bluhm B.H."/>
            <person name="Breakspear A."/>
            <person name="Brown D.W."/>
            <person name="Butchko R.A."/>
            <person name="Chapman S."/>
            <person name="Coulson R."/>
            <person name="Coutinho P.M."/>
            <person name="Danchin E.G."/>
            <person name="Diener A."/>
            <person name="Gale L.R."/>
            <person name="Gardiner D.M."/>
            <person name="Goff S."/>
            <person name="Hammond-Kosack K.E."/>
            <person name="Hilburn K."/>
            <person name="Hua-Van A."/>
            <person name="Jonkers W."/>
            <person name="Kazan K."/>
            <person name="Kodira C.D."/>
            <person name="Koehrsen M."/>
            <person name="Kumar L."/>
            <person name="Lee Y.H."/>
            <person name="Li L."/>
            <person name="Manners J.M."/>
            <person name="Miranda-Saavedra D."/>
            <person name="Mukherjee M."/>
            <person name="Park G."/>
            <person name="Park J."/>
            <person name="Park S.Y."/>
            <person name="Proctor R.H."/>
            <person name="Regev A."/>
            <person name="Ruiz-Roldan M.C."/>
            <person name="Sain D."/>
            <person name="Sakthikumar S."/>
            <person name="Sykes S."/>
            <person name="Schwartz D.C."/>
            <person name="Turgeon B.G."/>
            <person name="Wapinski I."/>
            <person name="Yoder O."/>
            <person name="Young S."/>
            <person name="Zeng Q."/>
            <person name="Zhou S."/>
            <person name="Galagan J."/>
            <person name="Cuomo C.A."/>
            <person name="Kistler H.C."/>
            <person name="Rep M."/>
        </authorList>
    </citation>
    <scope>GENOME REANNOTATION</scope>
    <source>
        <strain evidence="4">ATCC MYA-4620 / CBS 123657 / FGSC 9075 / NRRL 31084 / PH-1</strain>
        <strain evidence="3">PH-1 / ATCC MYA-4620 / FGSC 9075 / NRRL 31084</strain>
    </source>
</reference>
<reference evidence="2 4" key="4">
    <citation type="journal article" date="2015" name="BMC Genomics">
        <title>The completed genome sequence of the pathogenic ascomycete fungus Fusarium graminearum.</title>
        <authorList>
            <person name="King R."/>
            <person name="Urban M."/>
            <person name="Hammond-Kosack M.C."/>
            <person name="Hassani-Pak K."/>
            <person name="Hammond-Kosack K.E."/>
        </authorList>
    </citation>
    <scope>NUCLEOTIDE SEQUENCE [LARGE SCALE GENOMIC DNA]</scope>
    <source>
        <strain evidence="4">ATCC MYA-4620 / CBS 123657 / FGSC 9075 / NRRL 31084 / PH-1</strain>
        <strain evidence="2">PH-1</strain>
    </source>
</reference>
<dbReference type="Gene3D" id="3.10.180.10">
    <property type="entry name" value="2,3-Dihydroxybiphenyl 1,2-Dioxygenase, domain 1"/>
    <property type="match status" value="1"/>
</dbReference>
<dbReference type="VEuPathDB" id="FungiDB:FGRAMPH1_01G20075"/>
<evidence type="ECO:0000313" key="3">
    <source>
        <dbReference type="EnsemblFungi" id="CEF85829"/>
    </source>
</evidence>
<evidence type="ECO:0000313" key="2">
    <source>
        <dbReference type="EMBL" id="CEF85829.1"/>
    </source>
</evidence>
<dbReference type="eggNOG" id="ENOG502REFA">
    <property type="taxonomic scope" value="Eukaryota"/>
</dbReference>
<reference evidence="3 4" key="1">
    <citation type="journal article" date="2007" name="Science">
        <title>The Fusarium graminearum genome reveals a link between localized polymorphism and pathogen specialization.</title>
        <authorList>
            <person name="Cuomo C.A."/>
            <person name="Gueldener U."/>
            <person name="Xu J.-R."/>
            <person name="Trail F."/>
            <person name="Turgeon B.G."/>
            <person name="Di Pietro A."/>
            <person name="Walton J.D."/>
            <person name="Ma L.-J."/>
            <person name="Baker S.E."/>
            <person name="Rep M."/>
            <person name="Adam G."/>
            <person name="Antoniw J."/>
            <person name="Baldwin T."/>
            <person name="Calvo S.E."/>
            <person name="Chang Y.-L."/>
            <person name="DeCaprio D."/>
            <person name="Gale L.R."/>
            <person name="Gnerre S."/>
            <person name="Goswami R.S."/>
            <person name="Hammond-Kosack K."/>
            <person name="Harris L.J."/>
            <person name="Hilburn K."/>
            <person name="Kennell J.C."/>
            <person name="Kroken S."/>
            <person name="Magnuson J.K."/>
            <person name="Mannhaupt G."/>
            <person name="Mauceli E.W."/>
            <person name="Mewes H.-W."/>
            <person name="Mitterbauer R."/>
            <person name="Muehlbauer G."/>
            <person name="Muensterkoetter M."/>
            <person name="Nelson D."/>
            <person name="O'Donnell K."/>
            <person name="Ouellet T."/>
            <person name="Qi W."/>
            <person name="Quesneville H."/>
            <person name="Roncero M.I.G."/>
            <person name="Seong K.-Y."/>
            <person name="Tetko I.V."/>
            <person name="Urban M."/>
            <person name="Waalwijk C."/>
            <person name="Ward T.J."/>
            <person name="Yao J."/>
            <person name="Birren B.W."/>
            <person name="Kistler H.C."/>
        </authorList>
    </citation>
    <scope>NUCLEOTIDE SEQUENCE [LARGE SCALE GENOMIC DNA]</scope>
    <source>
        <strain evidence="4">ATCC MYA-4620 / CBS 123657 / FGSC 9075 / NRRL 31084 / PH-1</strain>
        <strain evidence="3">PH-1 / ATCC MYA-4620 / FGSC 9075 / NRRL 31084</strain>
    </source>
</reference>
<proteinExistence type="predicted"/>
<feature type="region of interest" description="Disordered" evidence="1">
    <location>
        <begin position="1"/>
        <end position="34"/>
    </location>
</feature>
<dbReference type="EMBL" id="HG970334">
    <property type="protein sequence ID" value="CEF85829.1"/>
    <property type="molecule type" value="Genomic_DNA"/>
</dbReference>
<dbReference type="InterPro" id="IPR029068">
    <property type="entry name" value="Glyas_Bleomycin-R_OHBP_Dase"/>
</dbReference>
<protein>
    <submittedName>
        <fullName evidence="2">Chromosome 3, complete genome</fullName>
    </submittedName>
</protein>
<organism evidence="3">
    <name type="scientific">Gibberella zeae (strain ATCC MYA-4620 / CBS 123657 / FGSC 9075 / NRRL 31084 / PH-1)</name>
    <name type="common">Wheat head blight fungus</name>
    <name type="synonym">Fusarium graminearum</name>
    <dbReference type="NCBI Taxonomy" id="229533"/>
    <lineage>
        <taxon>Eukaryota</taxon>
        <taxon>Fungi</taxon>
        <taxon>Dikarya</taxon>
        <taxon>Ascomycota</taxon>
        <taxon>Pezizomycotina</taxon>
        <taxon>Sordariomycetes</taxon>
        <taxon>Hypocreomycetidae</taxon>
        <taxon>Hypocreales</taxon>
        <taxon>Nectriaceae</taxon>
        <taxon>Fusarium</taxon>
    </lineage>
</organism>
<reference key="3">
    <citation type="submission" date="2014-02" db="EMBL/GenBank/DDBJ databases">
        <title>A revised Fusarium graminearum genomic reference sequence using whole shotgun re-sequencing.</title>
        <authorList>
            <person name="King R."/>
            <person name="Urban M."/>
            <person name="Hassani-Pak K."/>
            <person name="Hammond-Kosack K."/>
        </authorList>
    </citation>
    <scope>NUCLEOTIDE SEQUENCE</scope>
    <source>
        <strain>PH-1</strain>
    </source>
</reference>
<dbReference type="InParanoid" id="A0A0E0SHB6"/>
<accession>A0A0E0SHB6</accession>
<dbReference type="Proteomes" id="UP000070720">
    <property type="component" value="Chromosome 3"/>
</dbReference>
<dbReference type="AlphaFoldDB" id="A0A0E0SHB6"/>
<dbReference type="SUPFAM" id="SSF54593">
    <property type="entry name" value="Glyoxalase/Bleomycin resistance protein/Dihydroxybiphenyl dioxygenase"/>
    <property type="match status" value="1"/>
</dbReference>
<dbReference type="EnsemblFungi" id="CEF85829">
    <property type="protein sequence ID" value="CEF85829"/>
    <property type="gene ID" value="FGRRES_16636"/>
</dbReference>
<sequence length="268" mass="29411">MDSYTKQRPSLSLSSSAMDLDTDRRTPSPVPSLGYDALHTPTAEMPTPPAFASTFSLPITATKNLSVGTRGSPDITNDNDLLPPLLPQTETCGVERHDASVMGGTPDFLLLYCFNIERAVNFYSRCFGWKFHGDMNAQQSDDPYMRRWGSSHFDTQPMNFFNSSQSGDSRITGALIQIRSTGDDGAHLEHRRQMAMAGGAAPSCHIRVADIEMAESLIEYHFGEVKQLRFGVRQCIMDIGEFVDPEGNLIGLVSLHPENATTAMSVDG</sequence>
<evidence type="ECO:0000256" key="1">
    <source>
        <dbReference type="SAM" id="MobiDB-lite"/>
    </source>
</evidence>